<sequence>MKVLSITIAAVLLSMFASSQPLITRNGFLGFYSKTPMEDIKAENNQVVAAIDLQKKSLAFSALVKSFLFRKELMQQHFNENYAESDTYPKTSFTGSYTGEVNTQKEGSYPVQVSGKITFHGVTKDVTVPAVLQIQGGKLTGTANFQLLPGDFNIKIPSVVRDKIAERIDVKVKVDYPINH</sequence>
<feature type="signal peptide" evidence="1">
    <location>
        <begin position="1"/>
        <end position="19"/>
    </location>
</feature>
<gene>
    <name evidence="3" type="ORF">SY85_04380</name>
</gene>
<evidence type="ECO:0000313" key="3">
    <source>
        <dbReference type="EMBL" id="ANE49841.1"/>
    </source>
</evidence>
<keyword evidence="1" id="KW-0732">Signal</keyword>
<keyword evidence="4" id="KW-1185">Reference proteome</keyword>
<dbReference type="Pfam" id="PF04264">
    <property type="entry name" value="YceI"/>
    <property type="match status" value="1"/>
</dbReference>
<evidence type="ECO:0000313" key="4">
    <source>
        <dbReference type="Proteomes" id="UP000077177"/>
    </source>
</evidence>
<evidence type="ECO:0000259" key="2">
    <source>
        <dbReference type="Pfam" id="PF04264"/>
    </source>
</evidence>
<dbReference type="RefSeq" id="WP_066401981.1">
    <property type="nucleotide sequence ID" value="NZ_CP011390.1"/>
</dbReference>
<reference evidence="4" key="1">
    <citation type="submission" date="2015-01" db="EMBL/GenBank/DDBJ databases">
        <title>Flavisolibacter sp./LCS9/ whole genome sequencing.</title>
        <authorList>
            <person name="Kim M.K."/>
            <person name="Srinivasan S."/>
            <person name="Lee J.-J."/>
        </authorList>
    </citation>
    <scope>NUCLEOTIDE SEQUENCE [LARGE SCALE GENOMIC DNA]</scope>
    <source>
        <strain evidence="4">LCS9</strain>
    </source>
</reference>
<accession>A0A172TRZ4</accession>
<feature type="domain" description="Lipid/polyisoprenoid-binding YceI-like" evidence="2">
    <location>
        <begin position="43"/>
        <end position="174"/>
    </location>
</feature>
<dbReference type="STRING" id="1492898.SY85_04380"/>
<protein>
    <recommendedName>
        <fullName evidence="2">Lipid/polyisoprenoid-binding YceI-like domain-containing protein</fullName>
    </recommendedName>
</protein>
<name>A0A172TRZ4_9BACT</name>
<dbReference type="SUPFAM" id="SSF101874">
    <property type="entry name" value="YceI-like"/>
    <property type="match status" value="1"/>
</dbReference>
<dbReference type="EMBL" id="CP011390">
    <property type="protein sequence ID" value="ANE49841.1"/>
    <property type="molecule type" value="Genomic_DNA"/>
</dbReference>
<proteinExistence type="predicted"/>
<dbReference type="OrthoDB" id="116832at2"/>
<dbReference type="InterPro" id="IPR036761">
    <property type="entry name" value="TTHA0802/YceI-like_sf"/>
</dbReference>
<dbReference type="KEGG" id="fla:SY85_04380"/>
<evidence type="ECO:0000256" key="1">
    <source>
        <dbReference type="SAM" id="SignalP"/>
    </source>
</evidence>
<organism evidence="3 4">
    <name type="scientific">Flavisolibacter tropicus</name>
    <dbReference type="NCBI Taxonomy" id="1492898"/>
    <lineage>
        <taxon>Bacteria</taxon>
        <taxon>Pseudomonadati</taxon>
        <taxon>Bacteroidota</taxon>
        <taxon>Chitinophagia</taxon>
        <taxon>Chitinophagales</taxon>
        <taxon>Chitinophagaceae</taxon>
        <taxon>Flavisolibacter</taxon>
    </lineage>
</organism>
<dbReference type="Gene3D" id="2.40.128.110">
    <property type="entry name" value="Lipid/polyisoprenoid-binding, YceI-like"/>
    <property type="match status" value="1"/>
</dbReference>
<reference evidence="3 4" key="2">
    <citation type="journal article" date="2016" name="Int. J. Syst. Evol. Microbiol.">
        <title>Flavisolibacter tropicus sp. nov., isolated from tropical soil.</title>
        <authorList>
            <person name="Lee J.J."/>
            <person name="Kang M.S."/>
            <person name="Kim G.S."/>
            <person name="Lee C.S."/>
            <person name="Lim S."/>
            <person name="Lee J."/>
            <person name="Roh S.H."/>
            <person name="Kang H."/>
            <person name="Ha J.M."/>
            <person name="Bae S."/>
            <person name="Jung H.Y."/>
            <person name="Kim M.K."/>
        </authorList>
    </citation>
    <scope>NUCLEOTIDE SEQUENCE [LARGE SCALE GENOMIC DNA]</scope>
    <source>
        <strain evidence="3 4">LCS9</strain>
    </source>
</reference>
<dbReference type="InterPro" id="IPR007372">
    <property type="entry name" value="Lipid/polyisoprenoid-bd_YceI"/>
</dbReference>
<feature type="chain" id="PRO_5008001057" description="Lipid/polyisoprenoid-binding YceI-like domain-containing protein" evidence="1">
    <location>
        <begin position="20"/>
        <end position="180"/>
    </location>
</feature>
<dbReference type="AlphaFoldDB" id="A0A172TRZ4"/>
<dbReference type="Proteomes" id="UP000077177">
    <property type="component" value="Chromosome"/>
</dbReference>